<dbReference type="SUPFAM" id="SSF55136">
    <property type="entry name" value="Probable bacterial effector-binding domain"/>
    <property type="match status" value="1"/>
</dbReference>
<dbReference type="RefSeq" id="WP_179260782.1">
    <property type="nucleotide sequence ID" value="NZ_CP058601.1"/>
</dbReference>
<dbReference type="EMBL" id="CP058601">
    <property type="protein sequence ID" value="QLG49047.1"/>
    <property type="molecule type" value="Genomic_DNA"/>
</dbReference>
<dbReference type="AlphaFoldDB" id="A0A7D5GHK1"/>
<sequence length="219" mass="24862">MRSIRRLLIGIAGLVAVWIGWGVYVSRTTERVPSETVDRFDGGEIRRYPQLVLVETTAENERVAFRRLFRYISGENVRSEDVAMTTPVATRGESISMTAPVRTESAENGVTMAFTLPATDTPERAPTPTDPAVHLVVESPKTVAVRRFSWYATSERVDRQRKRLLERLSERGIERRGQPVVLQYNDPWTPPFLRTNEVEVAIEVPESQLPEDGRRITPE</sequence>
<dbReference type="PANTHER" id="PTHR11220:SF1">
    <property type="entry name" value="HEME-BINDING PROTEIN 2"/>
    <property type="match status" value="1"/>
</dbReference>
<accession>A0A7D5GHK1</accession>
<protein>
    <submittedName>
        <fullName evidence="1">Heme-binding protein</fullName>
    </submittedName>
</protein>
<gene>
    <name evidence="1" type="ORF">HYG82_09395</name>
</gene>
<dbReference type="InterPro" id="IPR006917">
    <property type="entry name" value="SOUL_heme-bd"/>
</dbReference>
<dbReference type="GeneID" id="56033504"/>
<reference evidence="1 2" key="1">
    <citation type="submission" date="2020-07" db="EMBL/GenBank/DDBJ databases">
        <authorList>
            <person name="Cui H."/>
        </authorList>
    </citation>
    <scope>NUCLEOTIDE SEQUENCE [LARGE SCALE GENOMIC DNA]</scope>
    <source>
        <strain evidence="1 2">YPL8</strain>
    </source>
</reference>
<dbReference type="Proteomes" id="UP000509241">
    <property type="component" value="Chromosome"/>
</dbReference>
<dbReference type="Gene3D" id="3.20.80.10">
    <property type="entry name" value="Regulatory factor, effector binding domain"/>
    <property type="match status" value="1"/>
</dbReference>
<organism evidence="1 2">
    <name type="scientific">Natrinema halophilum</name>
    <dbReference type="NCBI Taxonomy" id="1699371"/>
    <lineage>
        <taxon>Archaea</taxon>
        <taxon>Methanobacteriati</taxon>
        <taxon>Methanobacteriota</taxon>
        <taxon>Stenosarchaea group</taxon>
        <taxon>Halobacteria</taxon>
        <taxon>Halobacteriales</taxon>
        <taxon>Natrialbaceae</taxon>
        <taxon>Natrinema</taxon>
    </lineage>
</organism>
<evidence type="ECO:0000313" key="1">
    <source>
        <dbReference type="EMBL" id="QLG49047.1"/>
    </source>
</evidence>
<dbReference type="OrthoDB" id="141612at2157"/>
<proteinExistence type="predicted"/>
<name>A0A7D5GHK1_9EURY</name>
<dbReference type="Pfam" id="PF04832">
    <property type="entry name" value="SOUL"/>
    <property type="match status" value="1"/>
</dbReference>
<evidence type="ECO:0000313" key="2">
    <source>
        <dbReference type="Proteomes" id="UP000509241"/>
    </source>
</evidence>
<dbReference type="PANTHER" id="PTHR11220">
    <property type="entry name" value="HEME-BINDING PROTEIN-RELATED"/>
    <property type="match status" value="1"/>
</dbReference>
<dbReference type="InterPro" id="IPR011256">
    <property type="entry name" value="Reg_factor_effector_dom_sf"/>
</dbReference>
<keyword evidence="2" id="KW-1185">Reference proteome</keyword>
<dbReference type="KEGG" id="haly:HYG82_09395"/>